<dbReference type="SUPFAM" id="SSF51182">
    <property type="entry name" value="RmlC-like cupins"/>
    <property type="match status" value="1"/>
</dbReference>
<evidence type="ECO:0000313" key="3">
    <source>
        <dbReference type="EMBL" id="MBB5701247.1"/>
    </source>
</evidence>
<protein>
    <submittedName>
        <fullName evidence="3">Transcriptional regulator with XRE-family HTH domain</fullName>
    </submittedName>
</protein>
<dbReference type="SUPFAM" id="SSF47413">
    <property type="entry name" value="lambda repressor-like DNA-binding domains"/>
    <property type="match status" value="1"/>
</dbReference>
<dbReference type="InterPro" id="IPR010982">
    <property type="entry name" value="Lambda_DNA-bd_dom_sf"/>
</dbReference>
<dbReference type="GO" id="GO:0003677">
    <property type="term" value="F:DNA binding"/>
    <property type="evidence" value="ECO:0007669"/>
    <property type="project" value="UniProtKB-KW"/>
</dbReference>
<organism evidence="3 4">
    <name type="scientific">Brucella daejeonensis</name>
    <dbReference type="NCBI Taxonomy" id="659015"/>
    <lineage>
        <taxon>Bacteria</taxon>
        <taxon>Pseudomonadati</taxon>
        <taxon>Pseudomonadota</taxon>
        <taxon>Alphaproteobacteria</taxon>
        <taxon>Hyphomicrobiales</taxon>
        <taxon>Brucellaceae</taxon>
        <taxon>Brucella/Ochrobactrum group</taxon>
        <taxon>Brucella</taxon>
    </lineage>
</organism>
<dbReference type="CDD" id="cd02209">
    <property type="entry name" value="cupin_XRE_C"/>
    <property type="match status" value="1"/>
</dbReference>
<feature type="domain" description="HTH cro/C1-type" evidence="2">
    <location>
        <begin position="22"/>
        <end position="76"/>
    </location>
</feature>
<evidence type="ECO:0000313" key="4">
    <source>
        <dbReference type="Proteomes" id="UP000555546"/>
    </source>
</evidence>
<name>A0A7W9EKG5_9HYPH</name>
<sequence length="209" mass="22946">MPDADLENGSPSGGRQELGQKLRDLRLERGLTLQDVSKATDVARSTLSKIENGVMSPTFDILQKLAAGFALDIGALLSSTPVQQGVGRRSFTKNGSGPALSGKHYLHQALASDMSRKRILPFRTRVKARKLSDFKTLISHEGEVFLFVVGGTIMFHSDLYAPLRMEAGDSIYFDSKMAHAIISVSDEDADIIWVCDNIRGMEEADLELY</sequence>
<dbReference type="SMART" id="SM00530">
    <property type="entry name" value="HTH_XRE"/>
    <property type="match status" value="1"/>
</dbReference>
<dbReference type="CDD" id="cd00093">
    <property type="entry name" value="HTH_XRE"/>
    <property type="match status" value="1"/>
</dbReference>
<dbReference type="GO" id="GO:0003700">
    <property type="term" value="F:DNA-binding transcription factor activity"/>
    <property type="evidence" value="ECO:0007669"/>
    <property type="project" value="TreeGrafter"/>
</dbReference>
<dbReference type="PANTHER" id="PTHR46797:SF20">
    <property type="entry name" value="BLR4304 PROTEIN"/>
    <property type="match status" value="1"/>
</dbReference>
<dbReference type="Proteomes" id="UP000555546">
    <property type="component" value="Unassembled WGS sequence"/>
</dbReference>
<evidence type="ECO:0000256" key="1">
    <source>
        <dbReference type="ARBA" id="ARBA00023125"/>
    </source>
</evidence>
<proteinExistence type="predicted"/>
<gene>
    <name evidence="3" type="ORF">FHS76_001096</name>
</gene>
<dbReference type="EMBL" id="JACIJG010000003">
    <property type="protein sequence ID" value="MBB5701247.1"/>
    <property type="molecule type" value="Genomic_DNA"/>
</dbReference>
<keyword evidence="4" id="KW-1185">Reference proteome</keyword>
<dbReference type="AlphaFoldDB" id="A0A7W9EKG5"/>
<dbReference type="InterPro" id="IPR001387">
    <property type="entry name" value="Cro/C1-type_HTH"/>
</dbReference>
<dbReference type="Gene3D" id="1.10.260.40">
    <property type="entry name" value="lambda repressor-like DNA-binding domains"/>
    <property type="match status" value="1"/>
</dbReference>
<dbReference type="RefSeq" id="WP_183649109.1">
    <property type="nucleotide sequence ID" value="NZ_JACIJG010000003.1"/>
</dbReference>
<dbReference type="Pfam" id="PF01381">
    <property type="entry name" value="HTH_3"/>
    <property type="match status" value="1"/>
</dbReference>
<comment type="caution">
    <text evidence="3">The sequence shown here is derived from an EMBL/GenBank/DDBJ whole genome shotgun (WGS) entry which is preliminary data.</text>
</comment>
<dbReference type="GO" id="GO:0005829">
    <property type="term" value="C:cytosol"/>
    <property type="evidence" value="ECO:0007669"/>
    <property type="project" value="TreeGrafter"/>
</dbReference>
<dbReference type="Gene3D" id="2.60.120.10">
    <property type="entry name" value="Jelly Rolls"/>
    <property type="match status" value="1"/>
</dbReference>
<keyword evidence="1" id="KW-0238">DNA-binding</keyword>
<reference evidence="3 4" key="1">
    <citation type="submission" date="2020-08" db="EMBL/GenBank/DDBJ databases">
        <title>Genomic Encyclopedia of Type Strains, Phase IV (KMG-IV): sequencing the most valuable type-strain genomes for metagenomic binning, comparative biology and taxonomic classification.</title>
        <authorList>
            <person name="Goeker M."/>
        </authorList>
    </citation>
    <scope>NUCLEOTIDE SEQUENCE [LARGE SCALE GENOMIC DNA]</scope>
    <source>
        <strain evidence="3 4">DSM 26944</strain>
    </source>
</reference>
<dbReference type="PROSITE" id="PS50943">
    <property type="entry name" value="HTH_CROC1"/>
    <property type="match status" value="1"/>
</dbReference>
<dbReference type="InterPro" id="IPR013096">
    <property type="entry name" value="Cupin_2"/>
</dbReference>
<dbReference type="InterPro" id="IPR014710">
    <property type="entry name" value="RmlC-like_jellyroll"/>
</dbReference>
<dbReference type="InterPro" id="IPR050807">
    <property type="entry name" value="TransReg_Diox_bact_type"/>
</dbReference>
<dbReference type="Pfam" id="PF07883">
    <property type="entry name" value="Cupin_2"/>
    <property type="match status" value="1"/>
</dbReference>
<dbReference type="InterPro" id="IPR011051">
    <property type="entry name" value="RmlC_Cupin_sf"/>
</dbReference>
<accession>A0A7W9EKG5</accession>
<dbReference type="PANTHER" id="PTHR46797">
    <property type="entry name" value="HTH-TYPE TRANSCRIPTIONAL REGULATOR"/>
    <property type="match status" value="1"/>
</dbReference>
<evidence type="ECO:0000259" key="2">
    <source>
        <dbReference type="PROSITE" id="PS50943"/>
    </source>
</evidence>